<dbReference type="RefSeq" id="WP_010195900.1">
    <property type="nucleotide sequence ID" value="NZ_CP020880.1"/>
</dbReference>
<dbReference type="HAMAP" id="MF_00528">
    <property type="entry name" value="Maf"/>
    <property type="match status" value="1"/>
</dbReference>
<keyword evidence="5 6" id="KW-0546">Nucleotide metabolism</keyword>
<evidence type="ECO:0000313" key="10">
    <source>
        <dbReference type="Proteomes" id="UP000323393"/>
    </source>
</evidence>
<evidence type="ECO:0000256" key="3">
    <source>
        <dbReference type="ARBA" id="ARBA00022490"/>
    </source>
</evidence>
<dbReference type="Proteomes" id="UP000195573">
    <property type="component" value="Chromosome"/>
</dbReference>
<dbReference type="InterPro" id="IPR029001">
    <property type="entry name" value="ITPase-like_fam"/>
</dbReference>
<feature type="site" description="Important for substrate specificity" evidence="6">
    <location>
        <position position="152"/>
    </location>
</feature>
<evidence type="ECO:0000313" key="8">
    <source>
        <dbReference type="EMBL" id="TYS59093.1"/>
    </source>
</evidence>
<feature type="site" description="Important for substrate specificity" evidence="6">
    <location>
        <position position="70"/>
    </location>
</feature>
<comment type="catalytic activity">
    <reaction evidence="6">
        <text>dTTP + H2O = dTMP + diphosphate + H(+)</text>
        <dbReference type="Rhea" id="RHEA:28534"/>
        <dbReference type="ChEBI" id="CHEBI:15377"/>
        <dbReference type="ChEBI" id="CHEBI:15378"/>
        <dbReference type="ChEBI" id="CHEBI:33019"/>
        <dbReference type="ChEBI" id="CHEBI:37568"/>
        <dbReference type="ChEBI" id="CHEBI:63528"/>
        <dbReference type="EC" id="3.6.1.9"/>
    </reaction>
</comment>
<dbReference type="CDD" id="cd00555">
    <property type="entry name" value="Maf"/>
    <property type="match status" value="1"/>
</dbReference>
<dbReference type="KEGG" id="bhk:B4U37_16015"/>
<dbReference type="Pfam" id="PF02545">
    <property type="entry name" value="Maf"/>
    <property type="match status" value="1"/>
</dbReference>
<comment type="similarity">
    <text evidence="6">Belongs to the Maf family. YhdE subfamily.</text>
</comment>
<organism evidence="8 10">
    <name type="scientific">Sutcliffiella horikoshii</name>
    <dbReference type="NCBI Taxonomy" id="79883"/>
    <lineage>
        <taxon>Bacteria</taxon>
        <taxon>Bacillati</taxon>
        <taxon>Bacillota</taxon>
        <taxon>Bacilli</taxon>
        <taxon>Bacillales</taxon>
        <taxon>Bacillaceae</taxon>
        <taxon>Sutcliffiella</taxon>
    </lineage>
</organism>
<dbReference type="EMBL" id="VTEU01000003">
    <property type="protein sequence ID" value="TYS59093.1"/>
    <property type="molecule type" value="Genomic_DNA"/>
</dbReference>
<keyword evidence="3 6" id="KW-0963">Cytoplasm</keyword>
<dbReference type="GO" id="GO:0009117">
    <property type="term" value="P:nucleotide metabolic process"/>
    <property type="evidence" value="ECO:0007669"/>
    <property type="project" value="UniProtKB-KW"/>
</dbReference>
<dbReference type="PIRSF" id="PIRSF006305">
    <property type="entry name" value="Maf"/>
    <property type="match status" value="1"/>
</dbReference>
<keyword evidence="9" id="KW-1185">Reference proteome</keyword>
<comment type="function">
    <text evidence="6">Nucleoside triphosphate pyrophosphatase that hydrolyzes dTTP and UTP. May have a dual role in cell division arrest and in preventing the incorporation of modified nucleotides into cellular nucleic acids.</text>
</comment>
<evidence type="ECO:0000256" key="6">
    <source>
        <dbReference type="HAMAP-Rule" id="MF_00528"/>
    </source>
</evidence>
<feature type="active site" description="Proton acceptor" evidence="6">
    <location>
        <position position="69"/>
    </location>
</feature>
<evidence type="ECO:0000313" key="9">
    <source>
        <dbReference type="Proteomes" id="UP000195573"/>
    </source>
</evidence>
<comment type="subcellular location">
    <subcellularLocation>
        <location evidence="2 6">Cytoplasm</location>
    </subcellularLocation>
</comment>
<dbReference type="PANTHER" id="PTHR43213">
    <property type="entry name" value="BIFUNCTIONAL DTTP/UTP PYROPHOSPHATASE/METHYLTRANSFERASE PROTEIN-RELATED"/>
    <property type="match status" value="1"/>
</dbReference>
<dbReference type="Gene3D" id="3.90.950.10">
    <property type="match status" value="1"/>
</dbReference>
<dbReference type="SUPFAM" id="SSF52972">
    <property type="entry name" value="ITPase-like"/>
    <property type="match status" value="1"/>
</dbReference>
<accession>A0A1Y0CQG7</accession>
<dbReference type="EC" id="3.6.1.9" evidence="6"/>
<reference evidence="8 10" key="2">
    <citation type="submission" date="2019-08" db="EMBL/GenBank/DDBJ databases">
        <title>Bacillus genomes from the desert of Cuatro Cienegas, Coahuila.</title>
        <authorList>
            <person name="Olmedo-Alvarez G."/>
        </authorList>
    </citation>
    <scope>NUCLEOTIDE SEQUENCE [LARGE SCALE GENOMIC DNA]</scope>
    <source>
        <strain evidence="8 10">CH88_3T</strain>
    </source>
</reference>
<dbReference type="GO" id="GO:0005737">
    <property type="term" value="C:cytoplasm"/>
    <property type="evidence" value="ECO:0007669"/>
    <property type="project" value="UniProtKB-SubCell"/>
</dbReference>
<dbReference type="Proteomes" id="UP000323393">
    <property type="component" value="Unassembled WGS sequence"/>
</dbReference>
<reference evidence="7 9" key="1">
    <citation type="submission" date="2017-04" db="EMBL/GenBank/DDBJ databases">
        <title>Complete Genome Sequence of the Bacillus horikoshii 20a strain from Cuatro Cienegas, Coahuila, Mexico.</title>
        <authorList>
            <person name="Zarza E."/>
            <person name="Alcaraz L.D."/>
            <person name="Aguilar-Salinas B."/>
            <person name="Islas A."/>
            <person name="Olmedo-Alvarez G."/>
        </authorList>
    </citation>
    <scope>NUCLEOTIDE SEQUENCE [LARGE SCALE GENOMIC DNA]</scope>
    <source>
        <strain evidence="7 9">20a</strain>
    </source>
</reference>
<gene>
    <name evidence="7" type="ORF">B4U37_16015</name>
    <name evidence="8" type="ORF">FZC74_10130</name>
</gene>
<name>A0A1Y0CQG7_9BACI</name>
<comment type="catalytic activity">
    <reaction evidence="6">
        <text>UTP + H2O = UMP + diphosphate + H(+)</text>
        <dbReference type="Rhea" id="RHEA:29395"/>
        <dbReference type="ChEBI" id="CHEBI:15377"/>
        <dbReference type="ChEBI" id="CHEBI:15378"/>
        <dbReference type="ChEBI" id="CHEBI:33019"/>
        <dbReference type="ChEBI" id="CHEBI:46398"/>
        <dbReference type="ChEBI" id="CHEBI:57865"/>
        <dbReference type="EC" id="3.6.1.9"/>
    </reaction>
</comment>
<dbReference type="GO" id="GO:0047429">
    <property type="term" value="F:nucleoside triphosphate diphosphatase activity"/>
    <property type="evidence" value="ECO:0007669"/>
    <property type="project" value="UniProtKB-EC"/>
</dbReference>
<dbReference type="NCBIfam" id="TIGR00172">
    <property type="entry name" value="maf"/>
    <property type="match status" value="1"/>
</dbReference>
<comment type="caution">
    <text evidence="6">Lacks conserved residue(s) required for the propagation of feature annotation.</text>
</comment>
<dbReference type="EMBL" id="CP020880">
    <property type="protein sequence ID" value="ART77462.1"/>
    <property type="molecule type" value="Genomic_DNA"/>
</dbReference>
<proteinExistence type="inferred from homology"/>
<dbReference type="GeneID" id="96739921"/>
<evidence type="ECO:0000256" key="1">
    <source>
        <dbReference type="ARBA" id="ARBA00001968"/>
    </source>
</evidence>
<evidence type="ECO:0000256" key="5">
    <source>
        <dbReference type="ARBA" id="ARBA00023080"/>
    </source>
</evidence>
<protein>
    <recommendedName>
        <fullName evidence="6">dTTP/UTP pyrophosphatase</fullName>
        <shortName evidence="6">dTTPase/UTPase</shortName>
        <ecNumber evidence="6">3.6.1.9</ecNumber>
    </recommendedName>
    <alternativeName>
        <fullName evidence="6">Nucleoside triphosphate pyrophosphatase</fullName>
    </alternativeName>
    <alternativeName>
        <fullName evidence="6">Nucleotide pyrophosphatase</fullName>
        <shortName evidence="6">Nucleotide PPase</shortName>
    </alternativeName>
</protein>
<dbReference type="PANTHER" id="PTHR43213:SF5">
    <property type="entry name" value="BIFUNCTIONAL DTTP_UTP PYROPHOSPHATASE_METHYLTRANSFERASE PROTEIN-RELATED"/>
    <property type="match status" value="1"/>
</dbReference>
<evidence type="ECO:0000256" key="2">
    <source>
        <dbReference type="ARBA" id="ARBA00004496"/>
    </source>
</evidence>
<evidence type="ECO:0000313" key="7">
    <source>
        <dbReference type="EMBL" id="ART77462.1"/>
    </source>
</evidence>
<sequence>MKPLILASGSPRRKELLQQVHLPFTIKVSNIEETFDPELTPEEIATSLAHQKAQSVFQENQDAIVIGSDTIVVLGDKVLGKPENEDEARATLRTLSGNTHHVISGVAILSQEKEVTFYEKTSVTFWELTDEDINFYIQSGEPMDKAGSYGIQEVGALFVKEIKGDYFSIVGLPLSRTVRELKSFQ</sequence>
<dbReference type="FunFam" id="3.90.950.10:FF:000005">
    <property type="entry name" value="7-methyl-GTP pyrophosphatase"/>
    <property type="match status" value="1"/>
</dbReference>
<dbReference type="InterPro" id="IPR003697">
    <property type="entry name" value="Maf-like"/>
</dbReference>
<keyword evidence="4 6" id="KW-0378">Hydrolase</keyword>
<comment type="cofactor">
    <cofactor evidence="1 6">
        <name>a divalent metal cation</name>
        <dbReference type="ChEBI" id="CHEBI:60240"/>
    </cofactor>
</comment>
<dbReference type="AlphaFoldDB" id="A0A1Y0CQG7"/>
<evidence type="ECO:0000256" key="4">
    <source>
        <dbReference type="ARBA" id="ARBA00022801"/>
    </source>
</evidence>
<feature type="site" description="Important for substrate specificity" evidence="6">
    <location>
        <position position="12"/>
    </location>
</feature>